<evidence type="ECO:0000313" key="3">
    <source>
        <dbReference type="EMBL" id="PSN83203.1"/>
    </source>
</evidence>
<keyword evidence="1" id="KW-0808">Transferase</keyword>
<dbReference type="Proteomes" id="UP000240322">
    <property type="component" value="Unassembled WGS sequence"/>
</dbReference>
<comment type="caution">
    <text evidence="3">The sequence shown here is derived from an EMBL/GenBank/DDBJ whole genome shotgun (WGS) entry which is preliminary data.</text>
</comment>
<evidence type="ECO:0000256" key="1">
    <source>
        <dbReference type="ARBA" id="ARBA00022679"/>
    </source>
</evidence>
<proteinExistence type="predicted"/>
<name>A0A2R6AA82_9ARCH</name>
<dbReference type="SUPFAM" id="SSF53756">
    <property type="entry name" value="UDP-Glycosyltransferase/glycogen phosphorylase"/>
    <property type="match status" value="1"/>
</dbReference>
<organism evidence="3 4">
    <name type="scientific">Candidatus Marsarchaeota G2 archaeon OSP_D</name>
    <dbReference type="NCBI Taxonomy" id="1978157"/>
    <lineage>
        <taxon>Archaea</taxon>
        <taxon>Candidatus Marsarchaeota</taxon>
        <taxon>Candidatus Marsarchaeota group 2</taxon>
    </lineage>
</organism>
<gene>
    <name evidence="3" type="ORF">B9Q03_13590</name>
</gene>
<dbReference type="GO" id="GO:0016757">
    <property type="term" value="F:glycosyltransferase activity"/>
    <property type="evidence" value="ECO:0007669"/>
    <property type="project" value="InterPro"/>
</dbReference>
<feature type="domain" description="Glycosyl transferase family 1" evidence="2">
    <location>
        <begin position="168"/>
        <end position="307"/>
    </location>
</feature>
<dbReference type="EMBL" id="NEXE01000320">
    <property type="protein sequence ID" value="PSN83203.1"/>
    <property type="molecule type" value="Genomic_DNA"/>
</dbReference>
<dbReference type="PANTHER" id="PTHR46401">
    <property type="entry name" value="GLYCOSYLTRANSFERASE WBBK-RELATED"/>
    <property type="match status" value="1"/>
</dbReference>
<dbReference type="Pfam" id="PF00534">
    <property type="entry name" value="Glycos_transf_1"/>
    <property type="match status" value="1"/>
</dbReference>
<dbReference type="InterPro" id="IPR001296">
    <property type="entry name" value="Glyco_trans_1"/>
</dbReference>
<dbReference type="Gene3D" id="3.40.50.2000">
    <property type="entry name" value="Glycogen Phosphorylase B"/>
    <property type="match status" value="1"/>
</dbReference>
<evidence type="ECO:0000259" key="2">
    <source>
        <dbReference type="Pfam" id="PF00534"/>
    </source>
</evidence>
<protein>
    <recommendedName>
        <fullName evidence="2">Glycosyl transferase family 1 domain-containing protein</fullName>
    </recommendedName>
</protein>
<evidence type="ECO:0000313" key="4">
    <source>
        <dbReference type="Proteomes" id="UP000240322"/>
    </source>
</evidence>
<reference evidence="3 4" key="1">
    <citation type="submission" date="2017-04" db="EMBL/GenBank/DDBJ databases">
        <title>Novel microbial lineages endemic to geothermal iron-oxide mats fill important gaps in the evolutionary history of Archaea.</title>
        <authorList>
            <person name="Jay Z.J."/>
            <person name="Beam J.P."/>
            <person name="Dlakic M."/>
            <person name="Rusch D.B."/>
            <person name="Kozubal M.A."/>
            <person name="Inskeep W.P."/>
        </authorList>
    </citation>
    <scope>NUCLEOTIDE SEQUENCE [LARGE SCALE GENOMIC DNA]</scope>
    <source>
        <strain evidence="3">OSP_D</strain>
    </source>
</reference>
<dbReference type="AlphaFoldDB" id="A0A2R6AA82"/>
<accession>A0A2R6AA82</accession>
<sequence>MKVHIGFISSSPQYSTGYGKVVRNLSVQLRKLYSTKVSFCDVGSSGVPIETEYGRVYPGAEVTGMYRYIRTERPDVVIHVRDNWVFTPKFFQTPYDIYDLCRRVGSKLMLYSPVQSMIPPEVADVAKNRCDYQITMSKWGAQIYSIYGVDKVDYVYHGVDTTIYNPKDKNEMKKKYGFDPAKPLISYVAMNIDYRKMLPLALTVYRLLLNEGVDAQLFLGTEPVFYWDLDVWERALGLQGMVYYPRFTSKNWGIPEEDYANILGASDVYLSVSTAEGFCLPVLEASASGIPCVVTDHPIFHELYGDDVYYI</sequence>
<dbReference type="CDD" id="cd03801">
    <property type="entry name" value="GT4_PimA-like"/>
    <property type="match status" value="1"/>
</dbReference>
<feature type="non-terminal residue" evidence="3">
    <location>
        <position position="311"/>
    </location>
</feature>
<dbReference type="PANTHER" id="PTHR46401:SF2">
    <property type="entry name" value="GLYCOSYLTRANSFERASE WBBK-RELATED"/>
    <property type="match status" value="1"/>
</dbReference>